<dbReference type="Pfam" id="PF01119">
    <property type="entry name" value="DNA_mis_repair"/>
    <property type="match status" value="1"/>
</dbReference>
<keyword evidence="2 4" id="KW-0227">DNA damage</keyword>
<dbReference type="InterPro" id="IPR036890">
    <property type="entry name" value="HATPase_C_sf"/>
</dbReference>
<dbReference type="SUPFAM" id="SSF55874">
    <property type="entry name" value="ATPase domain of HSP90 chaperone/DNA topoisomerase II/histidine kinase"/>
    <property type="match status" value="1"/>
</dbReference>
<dbReference type="InterPro" id="IPR020568">
    <property type="entry name" value="Ribosomal_Su5_D2-typ_SF"/>
</dbReference>
<dbReference type="SUPFAM" id="SSF54211">
    <property type="entry name" value="Ribosomal protein S5 domain 2-like"/>
    <property type="match status" value="1"/>
</dbReference>
<evidence type="ECO:0000313" key="8">
    <source>
        <dbReference type="Proteomes" id="UP000196074"/>
    </source>
</evidence>
<evidence type="ECO:0000259" key="6">
    <source>
        <dbReference type="SMART" id="SM01340"/>
    </source>
</evidence>
<dbReference type="HAMAP" id="MF_00149">
    <property type="entry name" value="DNA_mis_repair"/>
    <property type="match status" value="1"/>
</dbReference>
<sequence length="684" mass="77016">MGKIQELSEQLANQIAAGEVVERPASVVKELLENAIDAHSHKIEIFIEEAGLKTIQIIDDGEGIAPDDMVNAFKRHATSKIHSRDDLFRIRTLGFRGEALPSIASVSKVVIESAQENAAEGSYLELEGGKVVVEKPGSLRKGTNIKVSDLFYNTPARLKYVKSLQTELANITDVVNRLALSHPDIAFSLVHDGHQLTKTNGSGDLKQTIAGIYGLQNAKKMLAIQAENLDFKISGYVSLPELTRAGRSYITTLINGRYIKNHGLNKAITNGYGSKLMIGRFPIAVIEIQTDPLLVDVNVHPTKQEVRLSKEEELFSLVSKAINDKLREQVLIPNVGANLDFKQKVNPKEQVKPTQLNLDLSPAVEKKGGKLQFDSQKNQFYLEPTLDSGENKVNTSENVDNSVDNLVDECGKRTDDFDNLVRNLENSTLTSQEETLDEQIFETENVDNLVRELPESDPFEPTESLHEDLDAKQVYALLKQNETPSEHEAFPYLEYFGQMHGTYLFAQSDRGLYIIDQHAAQERIKYEYYREKIGEVDEHLQELLIPIVLDYPNSDYLKLKEKKDVLVSVGIQLEDFGQNSFIVRAHPTWYPKGQEETIIREMIDMVLINGSVTVKDFRAATAIMMSCKRSIKANHHLSDIQARTLLTDLAKCENPYNCPHGRPVLIHFTNKDLEKMFKRIQDPH</sequence>
<evidence type="ECO:0000259" key="5">
    <source>
        <dbReference type="SMART" id="SM00853"/>
    </source>
</evidence>
<dbReference type="InterPro" id="IPR013507">
    <property type="entry name" value="DNA_mismatch_S5_2-like"/>
</dbReference>
<dbReference type="InterPro" id="IPR002099">
    <property type="entry name" value="MutL/Mlh/PMS"/>
</dbReference>
<dbReference type="InterPro" id="IPR014721">
    <property type="entry name" value="Ribsml_uS5_D2-typ_fold_subgr"/>
</dbReference>
<keyword evidence="3 4" id="KW-0234">DNA repair</keyword>
<reference evidence="8" key="1">
    <citation type="submission" date="2017-04" db="EMBL/GenBank/DDBJ databases">
        <title>Function of individual gut microbiota members based on whole genome sequencing of pure cultures obtained from chicken caecum.</title>
        <authorList>
            <person name="Medvecky M."/>
            <person name="Cejkova D."/>
            <person name="Polansky O."/>
            <person name="Karasova D."/>
            <person name="Kubasova T."/>
            <person name="Cizek A."/>
            <person name="Rychlik I."/>
        </authorList>
    </citation>
    <scope>NUCLEOTIDE SEQUENCE [LARGE SCALE GENOMIC DNA]</scope>
    <source>
        <strain evidence="8">An144</strain>
    </source>
</reference>
<dbReference type="Gene3D" id="3.30.565.10">
    <property type="entry name" value="Histidine kinase-like ATPase, C-terminal domain"/>
    <property type="match status" value="1"/>
</dbReference>
<dbReference type="CDD" id="cd00782">
    <property type="entry name" value="MutL_Trans"/>
    <property type="match status" value="1"/>
</dbReference>
<accession>A0A1Y4QZK5</accession>
<evidence type="ECO:0000256" key="4">
    <source>
        <dbReference type="HAMAP-Rule" id="MF_00149"/>
    </source>
</evidence>
<dbReference type="InterPro" id="IPR014762">
    <property type="entry name" value="DNA_mismatch_repair_CS"/>
</dbReference>
<evidence type="ECO:0000256" key="3">
    <source>
        <dbReference type="ARBA" id="ARBA00023204"/>
    </source>
</evidence>
<comment type="similarity">
    <text evidence="1 4">Belongs to the DNA mismatch repair MutL/HexB family.</text>
</comment>
<dbReference type="Proteomes" id="UP000196074">
    <property type="component" value="Unassembled WGS sequence"/>
</dbReference>
<evidence type="ECO:0000256" key="2">
    <source>
        <dbReference type="ARBA" id="ARBA00022763"/>
    </source>
</evidence>
<dbReference type="InterPro" id="IPR037198">
    <property type="entry name" value="MutL_C_sf"/>
</dbReference>
<feature type="domain" description="MutL C-terminal dimerisation" evidence="5">
    <location>
        <begin position="495"/>
        <end position="637"/>
    </location>
</feature>
<dbReference type="SUPFAM" id="SSF118116">
    <property type="entry name" value="DNA mismatch repair protein MutL"/>
    <property type="match status" value="1"/>
</dbReference>
<feature type="domain" description="DNA mismatch repair protein S5" evidence="6">
    <location>
        <begin position="209"/>
        <end position="327"/>
    </location>
</feature>
<comment type="function">
    <text evidence="4">This protein is involved in the repair of mismatches in DNA. It is required for dam-dependent methyl-directed DNA mismatch repair. May act as a 'molecular matchmaker', a protein that promotes the formation of a stable complex between two or more DNA-binding proteins in an ATP-dependent manner without itself being part of a final effector complex.</text>
</comment>
<dbReference type="PROSITE" id="PS00058">
    <property type="entry name" value="DNA_MISMATCH_REPAIR_1"/>
    <property type="match status" value="1"/>
</dbReference>
<dbReference type="FunFam" id="3.30.565.10:FF:000003">
    <property type="entry name" value="DNA mismatch repair endonuclease MutL"/>
    <property type="match status" value="1"/>
</dbReference>
<dbReference type="Pfam" id="PF08676">
    <property type="entry name" value="MutL_C"/>
    <property type="match status" value="1"/>
</dbReference>
<dbReference type="GO" id="GO:0005524">
    <property type="term" value="F:ATP binding"/>
    <property type="evidence" value="ECO:0007669"/>
    <property type="project" value="InterPro"/>
</dbReference>
<dbReference type="FunFam" id="3.30.1370.100:FF:000004">
    <property type="entry name" value="DNA mismatch repair endonuclease MutL"/>
    <property type="match status" value="1"/>
</dbReference>
<gene>
    <name evidence="4" type="primary">mutL</name>
    <name evidence="7" type="ORF">B5E88_04575</name>
</gene>
<dbReference type="GO" id="GO:0030983">
    <property type="term" value="F:mismatched DNA binding"/>
    <property type="evidence" value="ECO:0007669"/>
    <property type="project" value="InterPro"/>
</dbReference>
<dbReference type="NCBIfam" id="TIGR00585">
    <property type="entry name" value="mutl"/>
    <property type="match status" value="1"/>
</dbReference>
<dbReference type="Gene3D" id="3.30.1370.100">
    <property type="entry name" value="MutL, C-terminal domain, regulatory subdomain"/>
    <property type="match status" value="1"/>
</dbReference>
<dbReference type="GO" id="GO:0140664">
    <property type="term" value="F:ATP-dependent DNA damage sensor activity"/>
    <property type="evidence" value="ECO:0007669"/>
    <property type="project" value="InterPro"/>
</dbReference>
<dbReference type="InterPro" id="IPR020667">
    <property type="entry name" value="DNA_mismatch_repair_MutL"/>
</dbReference>
<dbReference type="InterPro" id="IPR038973">
    <property type="entry name" value="MutL/Mlh/Pms-like"/>
</dbReference>
<dbReference type="RefSeq" id="WP_087214272.1">
    <property type="nucleotide sequence ID" value="NZ_NFLC01000007.1"/>
</dbReference>
<proteinExistence type="inferred from homology"/>
<dbReference type="CDD" id="cd16926">
    <property type="entry name" value="HATPase_MutL-MLH-PMS-like"/>
    <property type="match status" value="1"/>
</dbReference>
<dbReference type="Gene3D" id="3.30.1540.20">
    <property type="entry name" value="MutL, C-terminal domain, dimerisation subdomain"/>
    <property type="match status" value="1"/>
</dbReference>
<dbReference type="NCBIfam" id="NF000950">
    <property type="entry name" value="PRK00095.1-3"/>
    <property type="match status" value="1"/>
</dbReference>
<dbReference type="SMART" id="SM00853">
    <property type="entry name" value="MutL_C"/>
    <property type="match status" value="1"/>
</dbReference>
<dbReference type="InterPro" id="IPR042121">
    <property type="entry name" value="MutL_C_regsub"/>
</dbReference>
<dbReference type="PANTHER" id="PTHR10073:SF12">
    <property type="entry name" value="DNA MISMATCH REPAIR PROTEIN MLH1"/>
    <property type="match status" value="1"/>
</dbReference>
<dbReference type="SMART" id="SM01340">
    <property type="entry name" value="DNA_mis_repair"/>
    <property type="match status" value="1"/>
</dbReference>
<name>A0A1Y4QZK5_9ENTE</name>
<organism evidence="7 8">
    <name type="scientific">Enterococcus cecorum</name>
    <dbReference type="NCBI Taxonomy" id="44008"/>
    <lineage>
        <taxon>Bacteria</taxon>
        <taxon>Bacillati</taxon>
        <taxon>Bacillota</taxon>
        <taxon>Bacilli</taxon>
        <taxon>Lactobacillales</taxon>
        <taxon>Enterococcaceae</taxon>
        <taxon>Enterococcus</taxon>
    </lineage>
</organism>
<dbReference type="GO" id="GO:0016887">
    <property type="term" value="F:ATP hydrolysis activity"/>
    <property type="evidence" value="ECO:0007669"/>
    <property type="project" value="InterPro"/>
</dbReference>
<dbReference type="PANTHER" id="PTHR10073">
    <property type="entry name" value="DNA MISMATCH REPAIR PROTEIN MLH, PMS, MUTL"/>
    <property type="match status" value="1"/>
</dbReference>
<dbReference type="Pfam" id="PF13589">
    <property type="entry name" value="HATPase_c_3"/>
    <property type="match status" value="1"/>
</dbReference>
<dbReference type="GO" id="GO:0032300">
    <property type="term" value="C:mismatch repair complex"/>
    <property type="evidence" value="ECO:0007669"/>
    <property type="project" value="InterPro"/>
</dbReference>
<dbReference type="GO" id="GO:0006298">
    <property type="term" value="P:mismatch repair"/>
    <property type="evidence" value="ECO:0007669"/>
    <property type="project" value="UniProtKB-UniRule"/>
</dbReference>
<dbReference type="Gene3D" id="3.30.230.10">
    <property type="match status" value="1"/>
</dbReference>
<dbReference type="EMBL" id="NFLC01000007">
    <property type="protein sequence ID" value="OUQ10717.1"/>
    <property type="molecule type" value="Genomic_DNA"/>
</dbReference>
<evidence type="ECO:0000256" key="1">
    <source>
        <dbReference type="ARBA" id="ARBA00006082"/>
    </source>
</evidence>
<comment type="caution">
    <text evidence="7">The sequence shown here is derived from an EMBL/GenBank/DDBJ whole genome shotgun (WGS) entry which is preliminary data.</text>
</comment>
<protein>
    <recommendedName>
        <fullName evidence="4">DNA mismatch repair protein MutL</fullName>
    </recommendedName>
</protein>
<dbReference type="AlphaFoldDB" id="A0A1Y4QZK5"/>
<evidence type="ECO:0000313" key="7">
    <source>
        <dbReference type="EMBL" id="OUQ10717.1"/>
    </source>
</evidence>
<dbReference type="InterPro" id="IPR042120">
    <property type="entry name" value="MutL_C_dimsub"/>
</dbReference>
<dbReference type="InterPro" id="IPR014790">
    <property type="entry name" value="MutL_C"/>
</dbReference>